<dbReference type="RefSeq" id="WP_093730024.1">
    <property type="nucleotide sequence ID" value="NZ_FMYW01000005.1"/>
</dbReference>
<comment type="catalytic activity">
    <reaction evidence="3">
        <text>uridine + phosphate = alpha-D-ribose 1-phosphate + uracil</text>
        <dbReference type="Rhea" id="RHEA:24388"/>
        <dbReference type="ChEBI" id="CHEBI:16704"/>
        <dbReference type="ChEBI" id="CHEBI:17568"/>
        <dbReference type="ChEBI" id="CHEBI:43474"/>
        <dbReference type="ChEBI" id="CHEBI:57720"/>
        <dbReference type="EC" id="2.4.2.3"/>
    </reaction>
</comment>
<reference evidence="6" key="1">
    <citation type="submission" date="2016-10" db="EMBL/GenBank/DDBJ databases">
        <authorList>
            <person name="Varghese N."/>
            <person name="Submissions S."/>
        </authorList>
    </citation>
    <scope>NUCLEOTIDE SEQUENCE [LARGE SCALE GENOMIC DNA]</scope>
    <source>
        <strain evidence="6">DSM 11005</strain>
    </source>
</reference>
<organism evidence="5 6">
    <name type="scientific">Succiniclasticum ruminis</name>
    <dbReference type="NCBI Taxonomy" id="40841"/>
    <lineage>
        <taxon>Bacteria</taxon>
        <taxon>Bacillati</taxon>
        <taxon>Bacillota</taxon>
        <taxon>Negativicutes</taxon>
        <taxon>Acidaminococcales</taxon>
        <taxon>Acidaminococcaceae</taxon>
        <taxon>Succiniclasticum</taxon>
    </lineage>
</organism>
<dbReference type="GO" id="GO:0005829">
    <property type="term" value="C:cytosol"/>
    <property type="evidence" value="ECO:0007669"/>
    <property type="project" value="TreeGrafter"/>
</dbReference>
<proteinExistence type="predicted"/>
<dbReference type="EMBL" id="FMYW01000005">
    <property type="protein sequence ID" value="SDC34192.1"/>
    <property type="molecule type" value="Genomic_DNA"/>
</dbReference>
<dbReference type="CDD" id="cd17767">
    <property type="entry name" value="UP_EcUdp-like"/>
    <property type="match status" value="1"/>
</dbReference>
<dbReference type="AlphaFoldDB" id="A0A1G6KSV9"/>
<dbReference type="Pfam" id="PF01048">
    <property type="entry name" value="PNP_UDP_1"/>
    <property type="match status" value="1"/>
</dbReference>
<dbReference type="InterPro" id="IPR035994">
    <property type="entry name" value="Nucleoside_phosphorylase_sf"/>
</dbReference>
<dbReference type="Gene3D" id="3.40.50.1580">
    <property type="entry name" value="Nucleoside phosphorylase domain"/>
    <property type="match status" value="1"/>
</dbReference>
<keyword evidence="6" id="KW-1185">Reference proteome</keyword>
<evidence type="ECO:0000256" key="1">
    <source>
        <dbReference type="ARBA" id="ARBA00011888"/>
    </source>
</evidence>
<gene>
    <name evidence="5" type="ORF">SAMN04487864_10590</name>
</gene>
<evidence type="ECO:0000256" key="2">
    <source>
        <dbReference type="ARBA" id="ARBA00021980"/>
    </source>
</evidence>
<evidence type="ECO:0000259" key="4">
    <source>
        <dbReference type="Pfam" id="PF01048"/>
    </source>
</evidence>
<dbReference type="GO" id="GO:0009116">
    <property type="term" value="P:nucleoside metabolic process"/>
    <property type="evidence" value="ECO:0007669"/>
    <property type="project" value="InterPro"/>
</dbReference>
<dbReference type="PANTHER" id="PTHR43691">
    <property type="entry name" value="URIDINE PHOSPHORYLASE"/>
    <property type="match status" value="1"/>
</dbReference>
<dbReference type="GO" id="GO:0004850">
    <property type="term" value="F:uridine phosphorylase activity"/>
    <property type="evidence" value="ECO:0007669"/>
    <property type="project" value="UniProtKB-EC"/>
</dbReference>
<name>A0A1G6KSV9_9FIRM</name>
<dbReference type="PANTHER" id="PTHR43691:SF11">
    <property type="entry name" value="FI09636P-RELATED"/>
    <property type="match status" value="1"/>
</dbReference>
<dbReference type="OrthoDB" id="9772602at2"/>
<feature type="domain" description="Nucleoside phosphorylase" evidence="4">
    <location>
        <begin position="25"/>
        <end position="256"/>
    </location>
</feature>
<dbReference type="Proteomes" id="UP000198943">
    <property type="component" value="Unassembled WGS sequence"/>
</dbReference>
<dbReference type="EC" id="2.4.2.3" evidence="1"/>
<dbReference type="SUPFAM" id="SSF53167">
    <property type="entry name" value="Purine and uridine phosphorylases"/>
    <property type="match status" value="1"/>
</dbReference>
<evidence type="ECO:0000313" key="6">
    <source>
        <dbReference type="Proteomes" id="UP000198943"/>
    </source>
</evidence>
<evidence type="ECO:0000256" key="3">
    <source>
        <dbReference type="ARBA" id="ARBA00048447"/>
    </source>
</evidence>
<accession>A0A1G6KSV9</accession>
<protein>
    <recommendedName>
        <fullName evidence="2">Uridine phosphorylase</fullName>
        <ecNumber evidence="1">2.4.2.3</ecNumber>
    </recommendedName>
</protein>
<sequence>MKNYAKPGEVLYHVGLSVEMLQGAKYALVPGDPGRVEGLAKALDKKAVFLASHREFTSWLARVKGEPVLVMSSGMGGPNITFVVEELGRLGVTTFIRVGTTGSLQEEINLGDVVICKACVRMDGASRAYAPIEYPAVADLDVTIALRDAARELKVPFGMGIGVTTDSFWPGQERYDSLNGYVLRRLQGSLKEWQALGCTNFEMEASTLLTLCSVHGLRAGAICGVVAKRTDSESVAPPGVYKKAEQRFQKVAKRALEKLIAADKV</sequence>
<dbReference type="InterPro" id="IPR000845">
    <property type="entry name" value="Nucleoside_phosphorylase_d"/>
</dbReference>
<dbReference type="NCBIfam" id="NF008383">
    <property type="entry name" value="PRK11178.1"/>
    <property type="match status" value="1"/>
</dbReference>
<evidence type="ECO:0000313" key="5">
    <source>
        <dbReference type="EMBL" id="SDC34192.1"/>
    </source>
</evidence>